<dbReference type="PANTHER" id="PTHR33375:SF7">
    <property type="entry name" value="CHROMOSOME 2-PARTITIONING PROTEIN PARB-RELATED"/>
    <property type="match status" value="1"/>
</dbReference>
<feature type="region of interest" description="Disordered" evidence="1">
    <location>
        <begin position="123"/>
        <end position="147"/>
    </location>
</feature>
<evidence type="ECO:0000313" key="3">
    <source>
        <dbReference type="EMBL" id="MET3863941.1"/>
    </source>
</evidence>
<dbReference type="SUPFAM" id="SSF110849">
    <property type="entry name" value="ParB/Sulfiredoxin"/>
    <property type="match status" value="1"/>
</dbReference>
<evidence type="ECO:0000256" key="1">
    <source>
        <dbReference type="SAM" id="MobiDB-lite"/>
    </source>
</evidence>
<dbReference type="InterPro" id="IPR036086">
    <property type="entry name" value="ParB/Sulfiredoxin_sf"/>
</dbReference>
<evidence type="ECO:0000313" key="4">
    <source>
        <dbReference type="Proteomes" id="UP001549119"/>
    </source>
</evidence>
<keyword evidence="4" id="KW-1185">Reference proteome</keyword>
<comment type="caution">
    <text evidence="3">The sequence shown here is derived from an EMBL/GenBank/DDBJ whole genome shotgun (WGS) entry which is preliminary data.</text>
</comment>
<proteinExistence type="predicted"/>
<organism evidence="3 4">
    <name type="scientific">Methylobacterium radiotolerans</name>
    <dbReference type="NCBI Taxonomy" id="31998"/>
    <lineage>
        <taxon>Bacteria</taxon>
        <taxon>Pseudomonadati</taxon>
        <taxon>Pseudomonadota</taxon>
        <taxon>Alphaproteobacteria</taxon>
        <taxon>Hyphomicrobiales</taxon>
        <taxon>Methylobacteriaceae</taxon>
        <taxon>Methylobacterium</taxon>
    </lineage>
</organism>
<gene>
    <name evidence="3" type="ORF">ABIC20_001250</name>
</gene>
<dbReference type="PANTHER" id="PTHR33375">
    <property type="entry name" value="CHROMOSOME-PARTITIONING PROTEIN PARB-RELATED"/>
    <property type="match status" value="1"/>
</dbReference>
<accession>A0ABV2NBS0</accession>
<dbReference type="Gene3D" id="3.90.1530.30">
    <property type="match status" value="1"/>
</dbReference>
<dbReference type="InterPro" id="IPR003115">
    <property type="entry name" value="ParB_N"/>
</dbReference>
<feature type="domain" description="ParB-like N-terminal" evidence="2">
    <location>
        <begin position="3"/>
        <end position="106"/>
    </location>
</feature>
<sequence length="174" mass="18598">MFKTLPLHILMHGHDTSAPEGVVNVRLAGREDGIDQLAASIHALGLLLPLTVVPGAGQAHYVVDGNRRLAALRTLACDGRIRTDAPVAVIECDAETARERGLSANITQSRMHQADEYRAFHAPSSRREWMKRPSRPASASTPSVSGGCWPWASSPTKCWMPGVPATSAGTLSTP</sequence>
<dbReference type="CDD" id="cd16406">
    <property type="entry name" value="ParB_N_like"/>
    <property type="match status" value="1"/>
</dbReference>
<dbReference type="RefSeq" id="WP_354404445.1">
    <property type="nucleotide sequence ID" value="NZ_JBEPNW010000002.1"/>
</dbReference>
<dbReference type="SMART" id="SM00470">
    <property type="entry name" value="ParB"/>
    <property type="match status" value="1"/>
</dbReference>
<name>A0ABV2NBS0_9HYPH</name>
<protein>
    <recommendedName>
        <fullName evidence="2">ParB-like N-terminal domain-containing protein</fullName>
    </recommendedName>
</protein>
<evidence type="ECO:0000259" key="2">
    <source>
        <dbReference type="SMART" id="SM00470"/>
    </source>
</evidence>
<dbReference type="Pfam" id="PF02195">
    <property type="entry name" value="ParB_N"/>
    <property type="match status" value="1"/>
</dbReference>
<reference evidence="3 4" key="1">
    <citation type="submission" date="2024-06" db="EMBL/GenBank/DDBJ databases">
        <title>Genomics of switchgrass bacterial isolates.</title>
        <authorList>
            <person name="Shade A."/>
        </authorList>
    </citation>
    <scope>NUCLEOTIDE SEQUENCE [LARGE SCALE GENOMIC DNA]</scope>
    <source>
        <strain evidence="3 4">PvP084</strain>
    </source>
</reference>
<feature type="compositionally biased region" description="Low complexity" evidence="1">
    <location>
        <begin position="135"/>
        <end position="145"/>
    </location>
</feature>
<dbReference type="InterPro" id="IPR050336">
    <property type="entry name" value="Chromosome_partition/occlusion"/>
</dbReference>
<dbReference type="EMBL" id="JBEPNW010000002">
    <property type="protein sequence ID" value="MET3863941.1"/>
    <property type="molecule type" value="Genomic_DNA"/>
</dbReference>
<dbReference type="Proteomes" id="UP001549119">
    <property type="component" value="Unassembled WGS sequence"/>
</dbReference>